<feature type="compositionally biased region" description="Basic residues" evidence="1">
    <location>
        <begin position="23"/>
        <end position="35"/>
    </location>
</feature>
<feature type="compositionally biased region" description="Low complexity" evidence="1">
    <location>
        <begin position="155"/>
        <end position="167"/>
    </location>
</feature>
<evidence type="ECO:0000256" key="2">
    <source>
        <dbReference type="SAM" id="Phobius"/>
    </source>
</evidence>
<dbReference type="RefSeq" id="WP_246342487.1">
    <property type="nucleotide sequence ID" value="NZ_CP053892.1"/>
</dbReference>
<feature type="compositionally biased region" description="Low complexity" evidence="1">
    <location>
        <begin position="37"/>
        <end position="53"/>
    </location>
</feature>
<evidence type="ECO:0000256" key="1">
    <source>
        <dbReference type="SAM" id="MobiDB-lite"/>
    </source>
</evidence>
<keyword evidence="2" id="KW-0812">Transmembrane</keyword>
<name>A0A7D3ZKM7_ACTVE</name>
<evidence type="ECO:0000259" key="3">
    <source>
        <dbReference type="Pfam" id="PF05257"/>
    </source>
</evidence>
<dbReference type="Gene3D" id="3.90.1720.10">
    <property type="entry name" value="endopeptidase domain like (from Nostoc punctiforme)"/>
    <property type="match status" value="1"/>
</dbReference>
<feature type="domain" description="Peptidase C51" evidence="3">
    <location>
        <begin position="228"/>
        <end position="313"/>
    </location>
</feature>
<feature type="region of interest" description="Disordered" evidence="1">
    <location>
        <begin position="126"/>
        <end position="180"/>
    </location>
</feature>
<organism evidence="4 5">
    <name type="scientific">Actinomadura verrucosospora</name>
    <dbReference type="NCBI Taxonomy" id="46165"/>
    <lineage>
        <taxon>Bacteria</taxon>
        <taxon>Bacillati</taxon>
        <taxon>Actinomycetota</taxon>
        <taxon>Actinomycetes</taxon>
        <taxon>Streptosporangiales</taxon>
        <taxon>Thermomonosporaceae</taxon>
        <taxon>Actinomadura</taxon>
    </lineage>
</organism>
<feature type="transmembrane region" description="Helical" evidence="2">
    <location>
        <begin position="86"/>
        <end position="106"/>
    </location>
</feature>
<keyword evidence="5" id="KW-1185">Reference proteome</keyword>
<sequence>MAGKHRKAAPTSDTTPITPVRRTSAHHAAHAKKARPAAETSPAAKAGAAAVPATRVITAQVLPETAPDAGGETPGSGRHRKNGRTVAWRTTGGVLVGAAVLGAAVVSAQASVLPFGGPSPAKPAAAADLAVAQAPRQHGAAPDRTPAKAAVPRQAAKGAPKAAAPKAAPKERSKPAKPTAAAAIDLARSQIGESPDGNGDTKFGDWYETTERAKETVARDGGSVQEYSDAEWCDMFISWIGDKLGFTDQIGADAWTVAHAQWFQDHGRWGDAAKPGAIVFFSWGGGKSNDDIQHVGMVIKDNGDGTIQTVEGNTGNSVQVKERSTDTVVGYGYPDYAA</sequence>
<protein>
    <recommendedName>
        <fullName evidence="3">Peptidase C51 domain-containing protein</fullName>
    </recommendedName>
</protein>
<proteinExistence type="predicted"/>
<feature type="compositionally biased region" description="Low complexity" evidence="1">
    <location>
        <begin position="126"/>
        <end position="135"/>
    </location>
</feature>
<dbReference type="Proteomes" id="UP000501240">
    <property type="component" value="Chromosome"/>
</dbReference>
<keyword evidence="2" id="KW-0472">Membrane</keyword>
<feature type="region of interest" description="Disordered" evidence="1">
    <location>
        <begin position="1"/>
        <end position="85"/>
    </location>
</feature>
<dbReference type="EMBL" id="CP053892">
    <property type="protein sequence ID" value="QKG26457.1"/>
    <property type="molecule type" value="Genomic_DNA"/>
</dbReference>
<dbReference type="Pfam" id="PF05257">
    <property type="entry name" value="CHAP"/>
    <property type="match status" value="1"/>
</dbReference>
<dbReference type="InterPro" id="IPR007921">
    <property type="entry name" value="CHAP_dom"/>
</dbReference>
<dbReference type="AlphaFoldDB" id="A0A7D3ZKM7"/>
<evidence type="ECO:0000313" key="5">
    <source>
        <dbReference type="Proteomes" id="UP000501240"/>
    </source>
</evidence>
<keyword evidence="2" id="KW-1133">Transmembrane helix</keyword>
<evidence type="ECO:0000313" key="4">
    <source>
        <dbReference type="EMBL" id="QKG26457.1"/>
    </source>
</evidence>
<reference evidence="4 5" key="1">
    <citation type="submission" date="2020-05" db="EMBL/GenBank/DDBJ databases">
        <title>Actinomadura verrucosospora NRRL-B18236 (PFL_A860) Genome sequencing and assembly.</title>
        <authorList>
            <person name="Samborskyy M."/>
        </authorList>
    </citation>
    <scope>NUCLEOTIDE SEQUENCE [LARGE SCALE GENOMIC DNA]</scope>
    <source>
        <strain evidence="4 5">NRRL:B18236</strain>
    </source>
</reference>
<accession>A0A7D3ZKM7</accession>
<gene>
    <name evidence="4" type="ORF">ACTIVE_8110</name>
</gene>